<dbReference type="RefSeq" id="WP_036940406.1">
    <property type="nucleotide sequence ID" value="NZ_JQKC01000013.1"/>
</dbReference>
<dbReference type="STRING" id="398512.Bccel_1024"/>
<keyword evidence="1" id="KW-0479">Metal-binding</keyword>
<organism evidence="5 6">
    <name type="scientific">Pseudobacteroides cellulosolvens ATCC 35603 = DSM 2933</name>
    <dbReference type="NCBI Taxonomy" id="398512"/>
    <lineage>
        <taxon>Bacteria</taxon>
        <taxon>Bacillati</taxon>
        <taxon>Bacillota</taxon>
        <taxon>Clostridia</taxon>
        <taxon>Eubacteriales</taxon>
        <taxon>Oscillospiraceae</taxon>
        <taxon>Pseudobacteroides</taxon>
    </lineage>
</organism>
<sequence>MQKKVGVFYFSGTGNTEIIVNALGNELIKSGNKIEIIRIEDILKDNVYFDVNSYDLIGICYPIHAFNAPGIVFDFIKKLPRVKDKYTFIIKNAGSNFLKGGSTTIIKNKLIAKGYDLFNESLILMPSNIFTKYPDELSKQLYLTSIKKVNRVVREILNGKMRRQKNSAMLTLFTRIVSFFEGIGAPLFGKDLKVNDNCASCNKCVKNCPRGNIRMEGLKVKFGMRCMACLRCIYRCPQGSIKPTLFKFAVFKDGYNLQGIIDNPEIKGEYITRDSNGKYKEFYNYIFNED</sequence>
<dbReference type="InterPro" id="IPR017896">
    <property type="entry name" value="4Fe4S_Fe-S-bd"/>
</dbReference>
<dbReference type="GO" id="GO:0051536">
    <property type="term" value="F:iron-sulfur cluster binding"/>
    <property type="evidence" value="ECO:0007669"/>
    <property type="project" value="UniProtKB-KW"/>
</dbReference>
<dbReference type="PROSITE" id="PS51379">
    <property type="entry name" value="4FE4S_FER_2"/>
    <property type="match status" value="1"/>
</dbReference>
<evidence type="ECO:0000313" key="6">
    <source>
        <dbReference type="Proteomes" id="UP000036923"/>
    </source>
</evidence>
<evidence type="ECO:0000256" key="2">
    <source>
        <dbReference type="ARBA" id="ARBA00023004"/>
    </source>
</evidence>
<evidence type="ECO:0000256" key="3">
    <source>
        <dbReference type="ARBA" id="ARBA00023014"/>
    </source>
</evidence>
<dbReference type="PROSITE" id="PS00198">
    <property type="entry name" value="4FE4S_FER_1"/>
    <property type="match status" value="1"/>
</dbReference>
<dbReference type="GO" id="GO:0046872">
    <property type="term" value="F:metal ion binding"/>
    <property type="evidence" value="ECO:0007669"/>
    <property type="project" value="UniProtKB-KW"/>
</dbReference>
<comment type="caution">
    <text evidence="5">The sequence shown here is derived from an EMBL/GenBank/DDBJ whole genome shotgun (WGS) entry which is preliminary data.</text>
</comment>
<keyword evidence="3" id="KW-0411">Iron-sulfur</keyword>
<reference evidence="6" key="1">
    <citation type="submission" date="2015-07" db="EMBL/GenBank/DDBJ databases">
        <title>Near-Complete Genome Sequence of the Cellulolytic Bacterium Bacteroides (Pseudobacteroides) cellulosolvens ATCC 35603.</title>
        <authorList>
            <person name="Dassa B."/>
            <person name="Utturkar S.M."/>
            <person name="Klingeman D.M."/>
            <person name="Hurt R.A."/>
            <person name="Keller M."/>
            <person name="Xu J."/>
            <person name="Reddy Y.H.K."/>
            <person name="Borovok I."/>
            <person name="Grinberg I.R."/>
            <person name="Lamed R."/>
            <person name="Zhivin O."/>
            <person name="Bayer E.A."/>
            <person name="Brown S.D."/>
        </authorList>
    </citation>
    <scope>NUCLEOTIDE SEQUENCE [LARGE SCALE GENOMIC DNA]</scope>
    <source>
        <strain evidence="6">DSM 2933</strain>
    </source>
</reference>
<evidence type="ECO:0000313" key="5">
    <source>
        <dbReference type="EMBL" id="KNY25764.1"/>
    </source>
</evidence>
<protein>
    <recommendedName>
        <fullName evidence="4">4Fe-4S ferredoxin-type domain-containing protein</fullName>
    </recommendedName>
</protein>
<accession>A0A0L6JJ43</accession>
<evidence type="ECO:0000259" key="4">
    <source>
        <dbReference type="PROSITE" id="PS51379"/>
    </source>
</evidence>
<dbReference type="SUPFAM" id="SSF52218">
    <property type="entry name" value="Flavoproteins"/>
    <property type="match status" value="1"/>
</dbReference>
<dbReference type="AlphaFoldDB" id="A0A0L6JJ43"/>
<gene>
    <name evidence="5" type="ORF">Bccel_1024</name>
</gene>
<proteinExistence type="predicted"/>
<dbReference type="Gene3D" id="3.40.50.360">
    <property type="match status" value="1"/>
</dbReference>
<keyword evidence="2" id="KW-0408">Iron</keyword>
<feature type="domain" description="4Fe-4S ferredoxin-type" evidence="4">
    <location>
        <begin position="190"/>
        <end position="218"/>
    </location>
</feature>
<keyword evidence="6" id="KW-1185">Reference proteome</keyword>
<dbReference type="Proteomes" id="UP000036923">
    <property type="component" value="Unassembled WGS sequence"/>
</dbReference>
<dbReference type="InterPro" id="IPR047964">
    <property type="entry name" value="EFR1-like"/>
</dbReference>
<dbReference type="InterPro" id="IPR029039">
    <property type="entry name" value="Flavoprotein-like_sf"/>
</dbReference>
<dbReference type="InterPro" id="IPR017900">
    <property type="entry name" value="4Fe4S_Fe_S_CS"/>
</dbReference>
<dbReference type="OrthoDB" id="9813995at2"/>
<dbReference type="SUPFAM" id="SSF54862">
    <property type="entry name" value="4Fe-4S ferredoxins"/>
    <property type="match status" value="1"/>
</dbReference>
<dbReference type="Pfam" id="PF13237">
    <property type="entry name" value="Fer4_10"/>
    <property type="match status" value="1"/>
</dbReference>
<name>A0A0L6JJ43_9FIRM</name>
<dbReference type="eggNOG" id="COG1145">
    <property type="taxonomic scope" value="Bacteria"/>
</dbReference>
<dbReference type="EMBL" id="LGTC01000001">
    <property type="protein sequence ID" value="KNY25764.1"/>
    <property type="molecule type" value="Genomic_DNA"/>
</dbReference>
<evidence type="ECO:0000256" key="1">
    <source>
        <dbReference type="ARBA" id="ARBA00022723"/>
    </source>
</evidence>
<dbReference type="Gene3D" id="3.30.70.20">
    <property type="match status" value="1"/>
</dbReference>
<dbReference type="NCBIfam" id="NF038196">
    <property type="entry name" value="ferrodoxin_EFR1"/>
    <property type="match status" value="1"/>
</dbReference>